<feature type="compositionally biased region" description="Acidic residues" evidence="1">
    <location>
        <begin position="24"/>
        <end position="36"/>
    </location>
</feature>
<keyword evidence="3" id="KW-1185">Reference proteome</keyword>
<protein>
    <submittedName>
        <fullName evidence="2">Uncharacterized protein</fullName>
    </submittedName>
</protein>
<accession>A0ABV0WH23</accession>
<feature type="region of interest" description="Disordered" evidence="1">
    <location>
        <begin position="131"/>
        <end position="155"/>
    </location>
</feature>
<evidence type="ECO:0000256" key="1">
    <source>
        <dbReference type="SAM" id="MobiDB-lite"/>
    </source>
</evidence>
<comment type="caution">
    <text evidence="2">The sequence shown here is derived from an EMBL/GenBank/DDBJ whole genome shotgun (WGS) entry which is preliminary data.</text>
</comment>
<reference evidence="2 3" key="1">
    <citation type="submission" date="2021-06" db="EMBL/GenBank/DDBJ databases">
        <authorList>
            <person name="Palmer J.M."/>
        </authorList>
    </citation>
    <scope>NUCLEOTIDE SEQUENCE [LARGE SCALE GENOMIC DNA]</scope>
    <source>
        <strain evidence="2 3">XR_2019</strain>
        <tissue evidence="2">Muscle</tissue>
    </source>
</reference>
<sequence>MDPEREEDVFSDAEDPFPLREHQEEEEEDEEEDEEDARIFNTWMQQYRGGHHQKKQRPEEKEKEEKDRESEGERPESRCSLEPPVQTRSHRRSSLPCPATLSSMQLSRLHSSTCAPVTARVLLRRSSSRRLLPSPQESVIPPLERRPSLKPSIPEAVPPERRAQFRRRNVMSL</sequence>
<evidence type="ECO:0000313" key="2">
    <source>
        <dbReference type="EMBL" id="MEQ2267757.1"/>
    </source>
</evidence>
<proteinExistence type="predicted"/>
<gene>
    <name evidence="2" type="ORF">XENORESO_010129</name>
</gene>
<feature type="region of interest" description="Disordered" evidence="1">
    <location>
        <begin position="1"/>
        <end position="96"/>
    </location>
</feature>
<evidence type="ECO:0000313" key="3">
    <source>
        <dbReference type="Proteomes" id="UP001444071"/>
    </source>
</evidence>
<dbReference type="EMBL" id="JAHRIM010043175">
    <property type="protein sequence ID" value="MEQ2267757.1"/>
    <property type="molecule type" value="Genomic_DNA"/>
</dbReference>
<dbReference type="Proteomes" id="UP001444071">
    <property type="component" value="Unassembled WGS sequence"/>
</dbReference>
<feature type="compositionally biased region" description="Acidic residues" evidence="1">
    <location>
        <begin position="1"/>
        <end position="15"/>
    </location>
</feature>
<feature type="compositionally biased region" description="Basic and acidic residues" evidence="1">
    <location>
        <begin position="56"/>
        <end position="79"/>
    </location>
</feature>
<organism evidence="2 3">
    <name type="scientific">Xenotaenia resolanae</name>
    <dbReference type="NCBI Taxonomy" id="208358"/>
    <lineage>
        <taxon>Eukaryota</taxon>
        <taxon>Metazoa</taxon>
        <taxon>Chordata</taxon>
        <taxon>Craniata</taxon>
        <taxon>Vertebrata</taxon>
        <taxon>Euteleostomi</taxon>
        <taxon>Actinopterygii</taxon>
        <taxon>Neopterygii</taxon>
        <taxon>Teleostei</taxon>
        <taxon>Neoteleostei</taxon>
        <taxon>Acanthomorphata</taxon>
        <taxon>Ovalentaria</taxon>
        <taxon>Atherinomorphae</taxon>
        <taxon>Cyprinodontiformes</taxon>
        <taxon>Goodeidae</taxon>
        <taxon>Xenotaenia</taxon>
    </lineage>
</organism>
<name>A0ABV0WH23_9TELE</name>
<feature type="non-terminal residue" evidence="2">
    <location>
        <position position="173"/>
    </location>
</feature>